<protein>
    <submittedName>
        <fullName evidence="1">Uncharacterized protein</fullName>
    </submittedName>
</protein>
<name>A0A9W9N2M5_9EURO</name>
<reference evidence="1" key="2">
    <citation type="journal article" date="2023" name="IMA Fungus">
        <title>Comparative genomic study of the Penicillium genus elucidates a diverse pangenome and 15 lateral gene transfer events.</title>
        <authorList>
            <person name="Petersen C."/>
            <person name="Sorensen T."/>
            <person name="Nielsen M.R."/>
            <person name="Sondergaard T.E."/>
            <person name="Sorensen J.L."/>
            <person name="Fitzpatrick D.A."/>
            <person name="Frisvad J.C."/>
            <person name="Nielsen K.L."/>
        </authorList>
    </citation>
    <scope>NUCLEOTIDE SEQUENCE</scope>
    <source>
        <strain evidence="1">IBT 15544</strain>
    </source>
</reference>
<dbReference type="Proteomes" id="UP001150904">
    <property type="component" value="Unassembled WGS sequence"/>
</dbReference>
<keyword evidence="2" id="KW-1185">Reference proteome</keyword>
<dbReference type="EMBL" id="JAPQKR010000008">
    <property type="protein sequence ID" value="KAJ5211538.1"/>
    <property type="molecule type" value="Genomic_DNA"/>
</dbReference>
<dbReference type="AlphaFoldDB" id="A0A9W9N2M5"/>
<organism evidence="1 2">
    <name type="scientific">Penicillium cinerascens</name>
    <dbReference type="NCBI Taxonomy" id="70096"/>
    <lineage>
        <taxon>Eukaryota</taxon>
        <taxon>Fungi</taxon>
        <taxon>Dikarya</taxon>
        <taxon>Ascomycota</taxon>
        <taxon>Pezizomycotina</taxon>
        <taxon>Eurotiomycetes</taxon>
        <taxon>Eurotiomycetidae</taxon>
        <taxon>Eurotiales</taxon>
        <taxon>Aspergillaceae</taxon>
        <taxon>Penicillium</taxon>
    </lineage>
</organism>
<evidence type="ECO:0000313" key="2">
    <source>
        <dbReference type="Proteomes" id="UP001150904"/>
    </source>
</evidence>
<dbReference type="GeneID" id="83177547"/>
<reference evidence="1" key="1">
    <citation type="submission" date="2022-12" db="EMBL/GenBank/DDBJ databases">
        <authorList>
            <person name="Petersen C."/>
        </authorList>
    </citation>
    <scope>NUCLEOTIDE SEQUENCE</scope>
    <source>
        <strain evidence="1">IBT 15544</strain>
    </source>
</reference>
<gene>
    <name evidence="1" type="ORF">N7498_003184</name>
</gene>
<sequence>MGAEANVEGHDALIRLYHRIKEYKSWTLSSDVLQEFGIQAFQVEISDGHSLHFNPCFFRPYPKKLHHLLHLAELDDYKRGRNPGPPNFDGIFKKAQEDFLNGDYLKIANRNYVSATKRWAKREEDAEWRARESFDYIEHQLDTTPEGQPWYFKLRSLGNLEFWDPRKRPEDPTLMQLPSEGLEWTVIDTYRYYAEGSPKPHTICANVADVYATDADTALTLHEVQAIVNLMVIRITHKPFRECHIHPILVLSYMGPHHGRIIQASYDGERLTVQYSQLWSFEDEERALTELFIRYNLSRPVGLQQVLSIR</sequence>
<proteinExistence type="predicted"/>
<dbReference type="RefSeq" id="XP_058309708.1">
    <property type="nucleotide sequence ID" value="XM_058450246.1"/>
</dbReference>
<dbReference type="OrthoDB" id="4453902at2759"/>
<evidence type="ECO:0000313" key="1">
    <source>
        <dbReference type="EMBL" id="KAJ5211538.1"/>
    </source>
</evidence>
<accession>A0A9W9N2M5</accession>
<comment type="caution">
    <text evidence="1">The sequence shown here is derived from an EMBL/GenBank/DDBJ whole genome shotgun (WGS) entry which is preliminary data.</text>
</comment>